<proteinExistence type="predicted"/>
<dbReference type="Proteomes" id="UP000516046">
    <property type="component" value="Chromosome"/>
</dbReference>
<dbReference type="EMBL" id="CP060696">
    <property type="protein sequence ID" value="QNO17133.1"/>
    <property type="molecule type" value="Genomic_DNA"/>
</dbReference>
<dbReference type="SUPFAM" id="SSF109604">
    <property type="entry name" value="HD-domain/PDEase-like"/>
    <property type="match status" value="1"/>
</dbReference>
<dbReference type="InterPro" id="IPR006674">
    <property type="entry name" value="HD_domain"/>
</dbReference>
<sequence length="162" mass="17908">MVSSALLLQDMAVYNAPDVRRVNHALKVYGFACMLGKSENLPEKEQLTLEFAAALHDIGIHAAEQKYGSSAGPYQEKEGPAIAREMLEKRGVSPEMTARVCQLIGRHHTYTNIDGQDCQLLIEADFLVNLDEDGASKETVQNVRKNIFRSTSGKTLLDALFL</sequence>
<accession>A0A7G9WEM1</accession>
<dbReference type="RefSeq" id="WP_212506201.1">
    <property type="nucleotide sequence ID" value="NZ_CP060696.1"/>
</dbReference>
<evidence type="ECO:0000313" key="2">
    <source>
        <dbReference type="EMBL" id="QNO17133.1"/>
    </source>
</evidence>
<dbReference type="Gene3D" id="1.10.3210.10">
    <property type="entry name" value="Hypothetical protein af1432"/>
    <property type="match status" value="1"/>
</dbReference>
<dbReference type="InterPro" id="IPR003607">
    <property type="entry name" value="HD/PDEase_dom"/>
</dbReference>
<organism evidence="2 3">
    <name type="scientific">Caproicibacterium amylolyticum</name>
    <dbReference type="NCBI Taxonomy" id="2766537"/>
    <lineage>
        <taxon>Bacteria</taxon>
        <taxon>Bacillati</taxon>
        <taxon>Bacillota</taxon>
        <taxon>Clostridia</taxon>
        <taxon>Eubacteriales</taxon>
        <taxon>Oscillospiraceae</taxon>
        <taxon>Caproicibacterium</taxon>
    </lineage>
</organism>
<gene>
    <name evidence="2" type="ORF">H6X83_09215</name>
</gene>
<protein>
    <submittedName>
        <fullName evidence="2">HD domain-containing protein</fullName>
    </submittedName>
</protein>
<evidence type="ECO:0000259" key="1">
    <source>
        <dbReference type="Pfam" id="PF01966"/>
    </source>
</evidence>
<name>A0A7G9WEM1_9FIRM</name>
<feature type="domain" description="HD" evidence="1">
    <location>
        <begin position="21"/>
        <end position="114"/>
    </location>
</feature>
<evidence type="ECO:0000313" key="3">
    <source>
        <dbReference type="Proteomes" id="UP000516046"/>
    </source>
</evidence>
<reference evidence="2 3" key="1">
    <citation type="submission" date="2020-08" db="EMBL/GenBank/DDBJ databases">
        <authorList>
            <person name="Ren C."/>
            <person name="Gu Y."/>
            <person name="Xu Y."/>
        </authorList>
    </citation>
    <scope>NUCLEOTIDE SEQUENCE [LARGE SCALE GENOMIC DNA]</scope>
    <source>
        <strain evidence="2 3">LBM18003</strain>
    </source>
</reference>
<dbReference type="KEGG" id="caml:H6X83_09215"/>
<dbReference type="Pfam" id="PF01966">
    <property type="entry name" value="HD"/>
    <property type="match status" value="1"/>
</dbReference>
<keyword evidence="3" id="KW-1185">Reference proteome</keyword>
<dbReference type="CDD" id="cd00077">
    <property type="entry name" value="HDc"/>
    <property type="match status" value="1"/>
</dbReference>
<dbReference type="AlphaFoldDB" id="A0A7G9WEM1"/>